<evidence type="ECO:0000313" key="19">
    <source>
        <dbReference type="Proteomes" id="UP000182045"/>
    </source>
</evidence>
<feature type="active site" description="Proton donor" evidence="13">
    <location>
        <position position="103"/>
    </location>
</feature>
<comment type="function">
    <text evidence="2 12">Catalyzes the synthesis of 5,6-dihydrouridine (D), a modified base found in the D-loop of most tRNAs, via the reduction of the C5-C6 double bond in target uridines.</text>
</comment>
<dbReference type="Gene3D" id="3.20.20.70">
    <property type="entry name" value="Aldolase class I"/>
    <property type="match status" value="1"/>
</dbReference>
<dbReference type="InterPro" id="IPR035587">
    <property type="entry name" value="DUS-like_FMN-bd"/>
</dbReference>
<protein>
    <recommendedName>
        <fullName evidence="12">tRNA-dihydrouridine synthase</fullName>
        <ecNumber evidence="12">1.3.1.-</ecNumber>
    </recommendedName>
</protein>
<comment type="catalytic activity">
    <reaction evidence="10">
        <text>a 5,6-dihydrouridine in tRNA + NADP(+) = a uridine in tRNA + NADPH + H(+)</text>
        <dbReference type="Rhea" id="RHEA:23624"/>
        <dbReference type="Rhea" id="RHEA-COMP:13339"/>
        <dbReference type="Rhea" id="RHEA-COMP:13887"/>
        <dbReference type="ChEBI" id="CHEBI:15378"/>
        <dbReference type="ChEBI" id="CHEBI:57783"/>
        <dbReference type="ChEBI" id="CHEBI:58349"/>
        <dbReference type="ChEBI" id="CHEBI:65315"/>
        <dbReference type="ChEBI" id="CHEBI:74443"/>
    </reaction>
</comment>
<comment type="catalytic activity">
    <reaction evidence="11">
        <text>a 5,6-dihydrouridine in tRNA + NAD(+) = a uridine in tRNA + NADH + H(+)</text>
        <dbReference type="Rhea" id="RHEA:54452"/>
        <dbReference type="Rhea" id="RHEA-COMP:13339"/>
        <dbReference type="Rhea" id="RHEA-COMP:13887"/>
        <dbReference type="ChEBI" id="CHEBI:15378"/>
        <dbReference type="ChEBI" id="CHEBI:57540"/>
        <dbReference type="ChEBI" id="CHEBI:57945"/>
        <dbReference type="ChEBI" id="CHEBI:65315"/>
        <dbReference type="ChEBI" id="CHEBI:74443"/>
    </reaction>
</comment>
<evidence type="ECO:0000256" key="6">
    <source>
        <dbReference type="ARBA" id="ARBA00022694"/>
    </source>
</evidence>
<feature type="binding site" evidence="14">
    <location>
        <position position="142"/>
    </location>
    <ligand>
        <name>FMN</name>
        <dbReference type="ChEBI" id="CHEBI:58210"/>
    </ligand>
</feature>
<dbReference type="PATRIC" id="fig|1666912.4.peg.1769"/>
<feature type="binding site" evidence="14">
    <location>
        <begin position="227"/>
        <end position="228"/>
    </location>
    <ligand>
        <name>FMN</name>
        <dbReference type="ChEBI" id="CHEBI:58210"/>
    </ligand>
</feature>
<evidence type="ECO:0000313" key="16">
    <source>
        <dbReference type="EMBL" id="CUX81929.1"/>
    </source>
</evidence>
<dbReference type="AlphaFoldDB" id="A0A0P7YXK3"/>
<keyword evidence="9 12" id="KW-0560">Oxidoreductase</keyword>
<dbReference type="GO" id="GO:0050660">
    <property type="term" value="F:flavin adenine dinucleotide binding"/>
    <property type="evidence" value="ECO:0007669"/>
    <property type="project" value="InterPro"/>
</dbReference>
<evidence type="ECO:0000313" key="17">
    <source>
        <dbReference type="EMBL" id="KPP95660.1"/>
    </source>
</evidence>
<comment type="cofactor">
    <cofactor evidence="1 12 14">
        <name>FMN</name>
        <dbReference type="ChEBI" id="CHEBI:58210"/>
    </cofactor>
</comment>
<keyword evidence="4 12" id="KW-0285">Flavoprotein</keyword>
<dbReference type="InterPro" id="IPR004652">
    <property type="entry name" value="DusB-like"/>
</dbReference>
<evidence type="ECO:0000256" key="11">
    <source>
        <dbReference type="ARBA" id="ARBA00048802"/>
    </source>
</evidence>
<sequence length="328" mass="33887">MTVPFPFEAGAGCPVLLAPMAGITDLPFRRVVAGFGAALVVSEMVASEDMVRARPSTRAKAELGVADGQTAVQLAGRDAWWMGEAARMLADQGARVIDINMGCPAKKVVGGLSGSALMRDLDHALSLIDAVVAAVDVPVTLKTRLGWDEACHNAPELARRAVGAGVKMVTIHGRTRCQFYKGRADWAAIAPVVRAVDVPVVANGDITGAQAARQALAQSGAGGVMVGRGAQGRPWLLAQIAASLSGRPVPPAPQGAELVALVGAHYDAMLGFYGRDLGLRVARKHLGWYADAAGGCALARRAALTATNPAQVLALLPDLLAPMQEVAA</sequence>
<dbReference type="GO" id="GO:0017150">
    <property type="term" value="F:tRNA dihydrouridine synthase activity"/>
    <property type="evidence" value="ECO:0007669"/>
    <property type="project" value="InterPro"/>
</dbReference>
<feature type="binding site" evidence="14">
    <location>
        <position position="172"/>
    </location>
    <ligand>
        <name>FMN</name>
        <dbReference type="ChEBI" id="CHEBI:58210"/>
    </ligand>
</feature>
<feature type="binding site" evidence="14">
    <location>
        <begin position="19"/>
        <end position="21"/>
    </location>
    <ligand>
        <name>FMN</name>
        <dbReference type="ChEBI" id="CHEBI:58210"/>
    </ligand>
</feature>
<evidence type="ECO:0000256" key="3">
    <source>
        <dbReference type="ARBA" id="ARBA00022555"/>
    </source>
</evidence>
<organism evidence="17 18">
    <name type="scientific">Roseibaca calidilacus</name>
    <dbReference type="NCBI Taxonomy" id="1666912"/>
    <lineage>
        <taxon>Bacteria</taxon>
        <taxon>Pseudomonadati</taxon>
        <taxon>Pseudomonadota</taxon>
        <taxon>Alphaproteobacteria</taxon>
        <taxon>Rhodobacterales</taxon>
        <taxon>Paracoccaceae</taxon>
        <taxon>Roseinatronobacter</taxon>
    </lineage>
</organism>
<keyword evidence="8" id="KW-0694">RNA-binding</keyword>
<feature type="binding site" evidence="14">
    <location>
        <position position="73"/>
    </location>
    <ligand>
        <name>FMN</name>
        <dbReference type="ChEBI" id="CHEBI:58210"/>
    </ligand>
</feature>
<dbReference type="Pfam" id="PF01207">
    <property type="entry name" value="Dus"/>
    <property type="match status" value="1"/>
</dbReference>
<dbReference type="Gene3D" id="1.10.1200.80">
    <property type="entry name" value="Putative flavin oxidoreducatase, domain 2"/>
    <property type="match status" value="1"/>
</dbReference>
<reference evidence="16 19" key="2">
    <citation type="submission" date="2016-01" db="EMBL/GenBank/DDBJ databases">
        <authorList>
            <person name="Varghese N."/>
        </authorList>
    </citation>
    <scope>NUCLEOTIDE SEQUENCE [LARGE SCALE GENOMIC DNA]</scope>
    <source>
        <strain evidence="16 19">HL-91</strain>
    </source>
</reference>
<dbReference type="EMBL" id="FBYC01000004">
    <property type="protein sequence ID" value="CUX81929.1"/>
    <property type="molecule type" value="Genomic_DNA"/>
</dbReference>
<comment type="caution">
    <text evidence="17">The sequence shown here is derived from an EMBL/GenBank/DDBJ whole genome shotgun (WGS) entry which is preliminary data.</text>
</comment>
<dbReference type="InterPro" id="IPR013785">
    <property type="entry name" value="Aldolase_TIM"/>
</dbReference>
<dbReference type="InterPro" id="IPR024036">
    <property type="entry name" value="tRNA-dHydroUridine_Synthase_C"/>
</dbReference>
<evidence type="ECO:0000256" key="1">
    <source>
        <dbReference type="ARBA" id="ARBA00001917"/>
    </source>
</evidence>
<dbReference type="EC" id="1.3.1.-" evidence="12"/>
<dbReference type="Proteomes" id="UP000182045">
    <property type="component" value="Unassembled WGS sequence"/>
</dbReference>
<evidence type="ECO:0000256" key="9">
    <source>
        <dbReference type="ARBA" id="ARBA00023002"/>
    </source>
</evidence>
<comment type="similarity">
    <text evidence="12">Belongs to the dus family.</text>
</comment>
<dbReference type="SUPFAM" id="SSF51395">
    <property type="entry name" value="FMN-linked oxidoreductases"/>
    <property type="match status" value="1"/>
</dbReference>
<evidence type="ECO:0000256" key="5">
    <source>
        <dbReference type="ARBA" id="ARBA00022643"/>
    </source>
</evidence>
<feature type="domain" description="DUS-like FMN-binding" evidence="15">
    <location>
        <begin position="16"/>
        <end position="311"/>
    </location>
</feature>
<keyword evidence="19" id="KW-1185">Reference proteome</keyword>
<keyword evidence="3" id="KW-0820">tRNA-binding</keyword>
<evidence type="ECO:0000256" key="4">
    <source>
        <dbReference type="ARBA" id="ARBA00022630"/>
    </source>
</evidence>
<dbReference type="CDD" id="cd02801">
    <property type="entry name" value="DUS_like_FMN"/>
    <property type="match status" value="1"/>
</dbReference>
<evidence type="ECO:0000256" key="7">
    <source>
        <dbReference type="ARBA" id="ARBA00022857"/>
    </source>
</evidence>
<dbReference type="NCBIfam" id="TIGR00737">
    <property type="entry name" value="nifR3_yhdG"/>
    <property type="match status" value="1"/>
</dbReference>
<evidence type="ECO:0000259" key="15">
    <source>
        <dbReference type="Pfam" id="PF01207"/>
    </source>
</evidence>
<dbReference type="InterPro" id="IPR001269">
    <property type="entry name" value="DUS_fam"/>
</dbReference>
<dbReference type="PANTHER" id="PTHR45846:SF1">
    <property type="entry name" value="TRNA-DIHYDROURIDINE(47) SYNTHASE [NAD(P)(+)]-LIKE"/>
    <property type="match status" value="1"/>
</dbReference>
<keyword evidence="5 12" id="KW-0288">FMN</keyword>
<dbReference type="RefSeq" id="WP_072247635.1">
    <property type="nucleotide sequence ID" value="NZ_FBYC01000004.1"/>
</dbReference>
<dbReference type="PIRSF" id="PIRSF006621">
    <property type="entry name" value="Dus"/>
    <property type="match status" value="1"/>
</dbReference>
<evidence type="ECO:0000256" key="2">
    <source>
        <dbReference type="ARBA" id="ARBA00002790"/>
    </source>
</evidence>
<evidence type="ECO:0000313" key="18">
    <source>
        <dbReference type="Proteomes" id="UP000050413"/>
    </source>
</evidence>
<evidence type="ECO:0000256" key="14">
    <source>
        <dbReference type="PIRSR" id="PIRSR006621-2"/>
    </source>
</evidence>
<dbReference type="PANTHER" id="PTHR45846">
    <property type="entry name" value="TRNA-DIHYDROURIDINE(47) SYNTHASE [NAD(P)(+)]-LIKE"/>
    <property type="match status" value="1"/>
</dbReference>
<name>A0A0P7YXK3_9RHOB</name>
<dbReference type="InterPro" id="IPR018517">
    <property type="entry name" value="tRNA_hU_synthase_CS"/>
</dbReference>
<evidence type="ECO:0000256" key="12">
    <source>
        <dbReference type="PIRNR" id="PIRNR006621"/>
    </source>
</evidence>
<dbReference type="STRING" id="1666912.Ga0058931_2061"/>
<evidence type="ECO:0000256" key="10">
    <source>
        <dbReference type="ARBA" id="ARBA00048205"/>
    </source>
</evidence>
<dbReference type="OrthoDB" id="9764501at2"/>
<keyword evidence="14" id="KW-0547">Nucleotide-binding</keyword>
<evidence type="ECO:0000256" key="8">
    <source>
        <dbReference type="ARBA" id="ARBA00022884"/>
    </source>
</evidence>
<keyword evidence="6 12" id="KW-0819">tRNA processing</keyword>
<reference evidence="17 18" key="1">
    <citation type="submission" date="2015-09" db="EMBL/GenBank/DDBJ databases">
        <title>Identification and resolution of microdiversity through metagenomic sequencing of parallel consortia.</title>
        <authorList>
            <person name="Nelson W.C."/>
            <person name="Romine M.F."/>
            <person name="Lindemann S.R."/>
        </authorList>
    </citation>
    <scope>NUCLEOTIDE SEQUENCE [LARGE SCALE GENOMIC DNA]</scope>
    <source>
        <strain evidence="17">HL-91</strain>
    </source>
</reference>
<dbReference type="GO" id="GO:0000049">
    <property type="term" value="F:tRNA binding"/>
    <property type="evidence" value="ECO:0007669"/>
    <property type="project" value="UniProtKB-KW"/>
</dbReference>
<evidence type="ECO:0000256" key="13">
    <source>
        <dbReference type="PIRSR" id="PIRSR006621-1"/>
    </source>
</evidence>
<dbReference type="EMBL" id="LJSG01000002">
    <property type="protein sequence ID" value="KPP95660.1"/>
    <property type="molecule type" value="Genomic_DNA"/>
</dbReference>
<keyword evidence="7" id="KW-0521">NADP</keyword>
<proteinExistence type="inferred from homology"/>
<dbReference type="Proteomes" id="UP000050413">
    <property type="component" value="Unassembled WGS sequence"/>
</dbReference>
<dbReference type="PROSITE" id="PS01136">
    <property type="entry name" value="UPF0034"/>
    <property type="match status" value="1"/>
</dbReference>
<accession>A0A0P7YXK3</accession>
<gene>
    <name evidence="17" type="primary">nifR3</name>
    <name evidence="16" type="ORF">Ga0058931_2061</name>
    <name evidence="17" type="ORF">HLUCCA05_03070</name>
</gene>